<gene>
    <name evidence="1" type="ORF">Cco03nite_34910</name>
</gene>
<accession>A0A8J3P9I3</accession>
<dbReference type="Proteomes" id="UP000630887">
    <property type="component" value="Unassembled WGS sequence"/>
</dbReference>
<dbReference type="RefSeq" id="WP_203693149.1">
    <property type="nucleotide sequence ID" value="NZ_BAAALC010000012.1"/>
</dbReference>
<dbReference type="EMBL" id="BONI01000027">
    <property type="protein sequence ID" value="GIG06791.1"/>
    <property type="molecule type" value="Genomic_DNA"/>
</dbReference>
<proteinExistence type="predicted"/>
<organism evidence="1 2">
    <name type="scientific">Catellatospora coxensis</name>
    <dbReference type="NCBI Taxonomy" id="310354"/>
    <lineage>
        <taxon>Bacteria</taxon>
        <taxon>Bacillati</taxon>
        <taxon>Actinomycetota</taxon>
        <taxon>Actinomycetes</taxon>
        <taxon>Micromonosporales</taxon>
        <taxon>Micromonosporaceae</taxon>
        <taxon>Catellatospora</taxon>
    </lineage>
</organism>
<name>A0A8J3P9I3_9ACTN</name>
<comment type="caution">
    <text evidence="1">The sequence shown here is derived from an EMBL/GenBank/DDBJ whole genome shotgun (WGS) entry which is preliminary data.</text>
</comment>
<protein>
    <submittedName>
        <fullName evidence="1">Uncharacterized protein</fullName>
    </submittedName>
</protein>
<dbReference type="AlphaFoldDB" id="A0A8J3P9I3"/>
<keyword evidence="2" id="KW-1185">Reference proteome</keyword>
<evidence type="ECO:0000313" key="2">
    <source>
        <dbReference type="Proteomes" id="UP000630887"/>
    </source>
</evidence>
<evidence type="ECO:0000313" key="1">
    <source>
        <dbReference type="EMBL" id="GIG06791.1"/>
    </source>
</evidence>
<sequence>MSDLTSGAGWTPPQPPACDCVEHIEEVLDVVIASRYPDPPSMTVRELLATGDLSVKPMTERWLGGHDEGPLHWNLWAGDEARCLYADDAQLRLDRSLMERPGVERVEWVDREILLIGAPSMCADGVLAAAARALEDPRVR</sequence>
<reference evidence="1 2" key="1">
    <citation type="submission" date="2021-01" db="EMBL/GenBank/DDBJ databases">
        <title>Whole genome shotgun sequence of Catellatospora coxensis NBRC 107359.</title>
        <authorList>
            <person name="Komaki H."/>
            <person name="Tamura T."/>
        </authorList>
    </citation>
    <scope>NUCLEOTIDE SEQUENCE [LARGE SCALE GENOMIC DNA]</scope>
    <source>
        <strain evidence="1 2">NBRC 107359</strain>
    </source>
</reference>